<evidence type="ECO:0000256" key="2">
    <source>
        <dbReference type="RuleBase" id="RU003876"/>
    </source>
</evidence>
<dbReference type="EMBL" id="AZBU02000005">
    <property type="protein sequence ID" value="TKR76224.1"/>
    <property type="molecule type" value="Genomic_DNA"/>
</dbReference>
<dbReference type="InterPro" id="IPR002164">
    <property type="entry name" value="NAP_family"/>
</dbReference>
<evidence type="ECO:0008006" key="6">
    <source>
        <dbReference type="Google" id="ProtNLM"/>
    </source>
</evidence>
<dbReference type="Gene3D" id="1.20.5.1500">
    <property type="match status" value="1"/>
</dbReference>
<dbReference type="OrthoDB" id="27325at2759"/>
<dbReference type="STRING" id="34508.A0A4U5N1W6"/>
<accession>A0A4U5N1W6</accession>
<dbReference type="GO" id="GO:0006334">
    <property type="term" value="P:nucleosome assembly"/>
    <property type="evidence" value="ECO:0007669"/>
    <property type="project" value="InterPro"/>
</dbReference>
<proteinExistence type="inferred from homology"/>
<evidence type="ECO:0000313" key="4">
    <source>
        <dbReference type="EMBL" id="TKR76224.1"/>
    </source>
</evidence>
<dbReference type="Pfam" id="PF00956">
    <property type="entry name" value="NAP"/>
    <property type="match status" value="1"/>
</dbReference>
<comment type="caution">
    <text evidence="4">The sequence shown here is derived from an EMBL/GenBank/DDBJ whole genome shotgun (WGS) entry which is preliminary data.</text>
</comment>
<keyword evidence="5" id="KW-1185">Reference proteome</keyword>
<protein>
    <recommendedName>
        <fullName evidence="6">Nucleosome assembly protein</fullName>
    </recommendedName>
</protein>
<evidence type="ECO:0000256" key="3">
    <source>
        <dbReference type="SAM" id="MobiDB-lite"/>
    </source>
</evidence>
<evidence type="ECO:0000256" key="1">
    <source>
        <dbReference type="ARBA" id="ARBA00009947"/>
    </source>
</evidence>
<dbReference type="AlphaFoldDB" id="A0A4U5N1W6"/>
<dbReference type="SUPFAM" id="SSF143113">
    <property type="entry name" value="NAP-like"/>
    <property type="match status" value="1"/>
</dbReference>
<dbReference type="PANTHER" id="PTHR11875">
    <property type="entry name" value="TESTIS-SPECIFIC Y-ENCODED PROTEIN"/>
    <property type="match status" value="1"/>
</dbReference>
<dbReference type="InterPro" id="IPR037231">
    <property type="entry name" value="NAP-like_sf"/>
</dbReference>
<dbReference type="Gene3D" id="3.30.1120.90">
    <property type="entry name" value="Nucleosome assembly protein"/>
    <property type="match status" value="1"/>
</dbReference>
<feature type="compositionally biased region" description="Polar residues" evidence="3">
    <location>
        <begin position="338"/>
        <end position="357"/>
    </location>
</feature>
<gene>
    <name evidence="4" type="ORF">L596_017394</name>
</gene>
<reference evidence="4 5" key="2">
    <citation type="journal article" date="2019" name="G3 (Bethesda)">
        <title>Hybrid Assembly of the Genome of the Entomopathogenic Nematode Steinernema carpocapsae Identifies the X-Chromosome.</title>
        <authorList>
            <person name="Serra L."/>
            <person name="Macchietto M."/>
            <person name="Macias-Munoz A."/>
            <person name="McGill C.J."/>
            <person name="Rodriguez I.M."/>
            <person name="Rodriguez B."/>
            <person name="Murad R."/>
            <person name="Mortazavi A."/>
        </authorList>
    </citation>
    <scope>NUCLEOTIDE SEQUENCE [LARGE SCALE GENOMIC DNA]</scope>
    <source>
        <strain evidence="4 5">ALL</strain>
    </source>
</reference>
<dbReference type="Proteomes" id="UP000298663">
    <property type="component" value="Unassembled WGS sequence"/>
</dbReference>
<dbReference type="GO" id="GO:0005634">
    <property type="term" value="C:nucleus"/>
    <property type="evidence" value="ECO:0007669"/>
    <property type="project" value="InterPro"/>
</dbReference>
<comment type="similarity">
    <text evidence="1 2">Belongs to the nucleosome assembly protein (NAP) family.</text>
</comment>
<evidence type="ECO:0000313" key="5">
    <source>
        <dbReference type="Proteomes" id="UP000298663"/>
    </source>
</evidence>
<name>A0A4U5N1W6_STECR</name>
<feature type="region of interest" description="Disordered" evidence="3">
    <location>
        <begin position="333"/>
        <end position="357"/>
    </location>
</feature>
<reference evidence="4 5" key="1">
    <citation type="journal article" date="2015" name="Genome Biol.">
        <title>Comparative genomics of Steinernema reveals deeply conserved gene regulatory networks.</title>
        <authorList>
            <person name="Dillman A.R."/>
            <person name="Macchietto M."/>
            <person name="Porter C.F."/>
            <person name="Rogers A."/>
            <person name="Williams B."/>
            <person name="Antoshechkin I."/>
            <person name="Lee M.M."/>
            <person name="Goodwin Z."/>
            <person name="Lu X."/>
            <person name="Lewis E.E."/>
            <person name="Goodrich-Blair H."/>
            <person name="Stock S.P."/>
            <person name="Adams B.J."/>
            <person name="Sternberg P.W."/>
            <person name="Mortazavi A."/>
        </authorList>
    </citation>
    <scope>NUCLEOTIDE SEQUENCE [LARGE SCALE GENOMIC DNA]</scope>
    <source>
        <strain evidence="4 5">ALL</strain>
    </source>
</reference>
<organism evidence="4 5">
    <name type="scientific">Steinernema carpocapsae</name>
    <name type="common">Entomopathogenic nematode</name>
    <dbReference type="NCBI Taxonomy" id="34508"/>
    <lineage>
        <taxon>Eukaryota</taxon>
        <taxon>Metazoa</taxon>
        <taxon>Ecdysozoa</taxon>
        <taxon>Nematoda</taxon>
        <taxon>Chromadorea</taxon>
        <taxon>Rhabditida</taxon>
        <taxon>Tylenchina</taxon>
        <taxon>Panagrolaimomorpha</taxon>
        <taxon>Strongyloidoidea</taxon>
        <taxon>Steinernematidae</taxon>
        <taxon>Steinernema</taxon>
    </lineage>
</organism>
<sequence length="357" mass="41069">MSNPKRASDASDVEDALYTIPEHMKATTKKQRFNARALKKLQVESIKIEAEHAKQLHFMEVRFQERLNEIYEQRKLIINGEKTPTEEEANFPLFNSKEKNYQDAFDKLEQIWNEKNLADDVKGIPNFWLNVLLNYSITERMISLKDRKALAHLTDIKCTVDLDKPAFVLHFHFSPNSYFENDVLEKRYNLSYAIDAKEPLDYDGLTIDSTTATSINWKNGNNFTKKVVQKNLRHITTGKKRIEDRTVKTDSFFNFFEPPSRKFADTELSAYNALMADYEVGQLIRENIVPRAVLFYLGEYADVYIGEDCDDYDEKDEGNLSHVSKGEAVEIDNEDLQENTSDHGSGCDSSGQVTDAA</sequence>